<comment type="caution">
    <text evidence="2">The sequence shown here is derived from an EMBL/GenBank/DDBJ whole genome shotgun (WGS) entry which is preliminary data.</text>
</comment>
<evidence type="ECO:0000313" key="3">
    <source>
        <dbReference type="Proteomes" id="UP001500454"/>
    </source>
</evidence>
<dbReference type="Pfam" id="PF13385">
    <property type="entry name" value="Laminin_G_3"/>
    <property type="match status" value="1"/>
</dbReference>
<dbReference type="Gene3D" id="2.60.120.200">
    <property type="match status" value="1"/>
</dbReference>
<dbReference type="Proteomes" id="UP001500454">
    <property type="component" value="Unassembled WGS sequence"/>
</dbReference>
<keyword evidence="3" id="KW-1185">Reference proteome</keyword>
<sequence>MNTRQSWDGDNLELYLKIIASTAGGTIRVIKRIGITRDGTIARSNPRGWHHSTGGVNFGNVSPSFADVKPHLLHFAYQAREFARWELGNNFPLPTASSQPLVIMLTPPSPFGSPPFEGNPESAFFAPGGYRNPLANVLMPILGIASTAYMLTFLSNEDCLYIGEDNETEETVYHEFGHYLMWHLQRRSWSHPIEAGFVSHSSRRNDSNPRLAWTEGWATGFAMIMDAYTVRYDGEREVDDNNDQFEERLFAPIQRLLPELRRQNVRRNGIINLENTLTHGFLSEFNIAAALYDLWDGQANLALQPGAPPAAGPNPAKDFEDRLAPGNPNSPVRDRVSLSFDQLCAPVRTHFGNGIWGIGLFSPQVTQHAMQYHRFLLELTADCDQRRLITEVFTLNRVSNFETVLNPVPPAPTQTLSSDSVIVRTTVDEPLFKAENGAFEPDGRVQFSAWTDPGELTGAGTRFNLAAPAANGAGWLSDDLRLRDGATLAIGQAGAIGFSNRATGQAPTNTGFEATLCGGLRLTVQQGGRLEVGSAATANTATARLTNGGLLEMQSGCRTLVAAGAQLVIGSGATLLVRNGATLEVNGRLRVDPGGFICVEPGANLVFAATAELSVDAGATLGVPAALAGVVGVPNCASPILACAQLTGGNPNVGSAAAQNEALAFDGEDDQVVAPVNGSPAFGLATEFTVEALIRSTRAFVDGAPQTILANRQGSQGLLFTLFGNGDLLLQLSGMNYGYQQAGTNIPLDGRCHHVAVTRDAAGLVRFYVDGVAAAYTTVTQRAAGSAGPLYVGAAPGM</sequence>
<gene>
    <name evidence="2" type="ORF">GCM10023186_43180</name>
</gene>
<name>A0ABP8JL48_9BACT</name>
<evidence type="ECO:0008006" key="4">
    <source>
        <dbReference type="Google" id="ProtNLM"/>
    </source>
</evidence>
<accession>A0ABP8JL48</accession>
<dbReference type="EMBL" id="BAABHA010000015">
    <property type="protein sequence ID" value="GAA4392542.1"/>
    <property type="molecule type" value="Genomic_DNA"/>
</dbReference>
<organism evidence="2 3">
    <name type="scientific">Hymenobacter koreensis</name>
    <dbReference type="NCBI Taxonomy" id="1084523"/>
    <lineage>
        <taxon>Bacteria</taxon>
        <taxon>Pseudomonadati</taxon>
        <taxon>Bacteroidota</taxon>
        <taxon>Cytophagia</taxon>
        <taxon>Cytophagales</taxon>
        <taxon>Hymenobacteraceae</taxon>
        <taxon>Hymenobacter</taxon>
    </lineage>
</organism>
<dbReference type="InterPro" id="IPR013320">
    <property type="entry name" value="ConA-like_dom_sf"/>
</dbReference>
<dbReference type="RefSeq" id="WP_345227660.1">
    <property type="nucleotide sequence ID" value="NZ_BAABHA010000015.1"/>
</dbReference>
<reference evidence="3" key="1">
    <citation type="journal article" date="2019" name="Int. J. Syst. Evol. Microbiol.">
        <title>The Global Catalogue of Microorganisms (GCM) 10K type strain sequencing project: providing services to taxonomists for standard genome sequencing and annotation.</title>
        <authorList>
            <consortium name="The Broad Institute Genomics Platform"/>
            <consortium name="The Broad Institute Genome Sequencing Center for Infectious Disease"/>
            <person name="Wu L."/>
            <person name="Ma J."/>
        </authorList>
    </citation>
    <scope>NUCLEOTIDE SEQUENCE [LARGE SCALE GENOMIC DNA]</scope>
    <source>
        <strain evidence="3">JCM 17924</strain>
    </source>
</reference>
<protein>
    <recommendedName>
        <fullName evidence="4">Laminin G domain-containing protein</fullName>
    </recommendedName>
</protein>
<feature type="region of interest" description="Disordered" evidence="1">
    <location>
        <begin position="305"/>
        <end position="331"/>
    </location>
</feature>
<proteinExistence type="predicted"/>
<evidence type="ECO:0000256" key="1">
    <source>
        <dbReference type="SAM" id="MobiDB-lite"/>
    </source>
</evidence>
<evidence type="ECO:0000313" key="2">
    <source>
        <dbReference type="EMBL" id="GAA4392542.1"/>
    </source>
</evidence>
<dbReference type="SUPFAM" id="SSF49899">
    <property type="entry name" value="Concanavalin A-like lectins/glucanases"/>
    <property type="match status" value="1"/>
</dbReference>